<keyword evidence="4" id="KW-1185">Reference proteome</keyword>
<comment type="caution">
    <text evidence="3">The sequence shown here is derived from an EMBL/GenBank/DDBJ whole genome shotgun (WGS) entry which is preliminary data.</text>
</comment>
<feature type="compositionally biased region" description="Low complexity" evidence="1">
    <location>
        <begin position="263"/>
        <end position="295"/>
    </location>
</feature>
<dbReference type="AlphaFoldDB" id="A0A2M9H9J6"/>
<evidence type="ECO:0000313" key="3">
    <source>
        <dbReference type="EMBL" id="PJM73457.1"/>
    </source>
</evidence>
<evidence type="ECO:0000313" key="4">
    <source>
        <dbReference type="Proteomes" id="UP000229095"/>
    </source>
</evidence>
<dbReference type="OrthoDB" id="3239836at2"/>
<dbReference type="RefSeq" id="WP_100510741.1">
    <property type="nucleotide sequence ID" value="NZ_PEBI01000002.1"/>
</dbReference>
<sequence>MQTLCAQGESDVNRSTRRASFPLPLFAALMAVISLFAFCVPAHAIGLSGQGTDDSELSPCEQALTLATRHTRQYQEGMPSSIRLLSAAAAQHDWRNVAADCPQRFAEGTVRSAMATHAATTLASQLHIKDVSKVMDSPAAQVASGTTLSIDTDAAATLSLAEDRAGFGYEILAARNNADATLYQLSNQRKTNAQILATAVKHEKDPRQKIYSIKSVVNNPATSTDPDTGLTAATSAVIEMNCAVEQLNAMAAVDAADGDDDASSSSNSSTTDSAGSSSADASGTGSSAASSTTAGSSAISAKERASLTTVSSLISAHILQAIDLGYPALESALLK</sequence>
<keyword evidence="2" id="KW-1133">Transmembrane helix</keyword>
<organism evidence="3 4">
    <name type="scientific">Bifidobacterium primatium</name>
    <dbReference type="NCBI Taxonomy" id="2045438"/>
    <lineage>
        <taxon>Bacteria</taxon>
        <taxon>Bacillati</taxon>
        <taxon>Actinomycetota</taxon>
        <taxon>Actinomycetes</taxon>
        <taxon>Bifidobacteriales</taxon>
        <taxon>Bifidobacteriaceae</taxon>
        <taxon>Bifidobacterium</taxon>
    </lineage>
</organism>
<accession>A0A2M9H9J6</accession>
<proteinExistence type="predicted"/>
<dbReference type="EMBL" id="PEBI01000002">
    <property type="protein sequence ID" value="PJM73457.1"/>
    <property type="molecule type" value="Genomic_DNA"/>
</dbReference>
<name>A0A2M9H9J6_9BIFI</name>
<feature type="region of interest" description="Disordered" evidence="1">
    <location>
        <begin position="255"/>
        <end position="295"/>
    </location>
</feature>
<keyword evidence="2" id="KW-0812">Transmembrane</keyword>
<reference evidence="3 4" key="1">
    <citation type="submission" date="2017-10" db="EMBL/GenBank/DDBJ databases">
        <title>Draft genome sequences of strains TRE 1, TRE 9, TRE H and TRI 7, isolated from tamarins, belonging to four potential novel Bifidobacterium species.</title>
        <authorList>
            <person name="Mattarelli P."/>
            <person name="Modesto M."/>
            <person name="Puglisi E."/>
            <person name="Morelli L."/>
            <person name="Spezio C."/>
            <person name="Bonetti A."/>
            <person name="Sandri C."/>
        </authorList>
    </citation>
    <scope>NUCLEOTIDE SEQUENCE [LARGE SCALE GENOMIC DNA]</scope>
    <source>
        <strain evidence="4">TRE1</strain>
    </source>
</reference>
<gene>
    <name evidence="3" type="ORF">CS006_05330</name>
</gene>
<dbReference type="Proteomes" id="UP000229095">
    <property type="component" value="Unassembled WGS sequence"/>
</dbReference>
<feature type="transmembrane region" description="Helical" evidence="2">
    <location>
        <begin position="21"/>
        <end position="45"/>
    </location>
</feature>
<protein>
    <submittedName>
        <fullName evidence="3">Uncharacterized protein</fullName>
    </submittedName>
</protein>
<keyword evidence="2" id="KW-0472">Membrane</keyword>
<evidence type="ECO:0000256" key="1">
    <source>
        <dbReference type="SAM" id="MobiDB-lite"/>
    </source>
</evidence>
<evidence type="ECO:0000256" key="2">
    <source>
        <dbReference type="SAM" id="Phobius"/>
    </source>
</evidence>